<evidence type="ECO:0000259" key="1">
    <source>
        <dbReference type="Pfam" id="PF13302"/>
    </source>
</evidence>
<dbReference type="SUPFAM" id="SSF55729">
    <property type="entry name" value="Acyl-CoA N-acyltransferases (Nat)"/>
    <property type="match status" value="1"/>
</dbReference>
<dbReference type="RefSeq" id="WP_308894668.1">
    <property type="nucleotide sequence ID" value="NZ_CP133218.1"/>
</dbReference>
<evidence type="ECO:0000313" key="3">
    <source>
        <dbReference type="Proteomes" id="UP001236657"/>
    </source>
</evidence>
<protein>
    <submittedName>
        <fullName evidence="2">GNAT family protein</fullName>
        <ecNumber evidence="2">2.-.-.-</ecNumber>
    </submittedName>
</protein>
<feature type="domain" description="N-acetyltransferase" evidence="1">
    <location>
        <begin position="14"/>
        <end position="152"/>
    </location>
</feature>
<evidence type="ECO:0000313" key="2">
    <source>
        <dbReference type="EMBL" id="WML90254.1"/>
    </source>
</evidence>
<accession>A0ABY9MNM3</accession>
<reference evidence="2 3" key="1">
    <citation type="submission" date="2023-08" db="EMBL/GenBank/DDBJ databases">
        <title>New molecular markers tilS and rpoB for phylogenetic and monitoring studies of the genus Thiothrix biodiversity.</title>
        <authorList>
            <person name="Ravin N.V."/>
            <person name="Smolyakov D."/>
            <person name="Markov N.D."/>
            <person name="Beletsky A.V."/>
            <person name="Mardanov A.V."/>
            <person name="Rudenko T.S."/>
            <person name="Grabovich M.Y."/>
        </authorList>
    </citation>
    <scope>NUCLEOTIDE SEQUENCE [LARGE SCALE GENOMIC DNA]</scope>
    <source>
        <strain evidence="2 3">MK1</strain>
    </source>
</reference>
<dbReference type="PANTHER" id="PTHR43610">
    <property type="entry name" value="BLL6696 PROTEIN"/>
    <property type="match status" value="1"/>
</dbReference>
<sequence>MTLQPVILEGRLINLEPLTEQHIPDLLYAARDERLWHYMFYGNLAEREPMEAFIHNAIRLREAGTDLPFAVIHKATGRAIGSTRFRDICLKHMKLEIGGTWYETEHQRSGVNLESKYLLMRHAFETFGTLRVQFKTDIRNERSRQSLEKLGAVQEGILRRSAIMPDGLIRDTAVYSILDTEWGMVKQRLEARMQRNSVRNHQNMPHIVSPLVHLTPAQTPENSQVN</sequence>
<gene>
    <name evidence="2" type="ORF">RCF98_14940</name>
</gene>
<dbReference type="InterPro" id="IPR016181">
    <property type="entry name" value="Acyl_CoA_acyltransferase"/>
</dbReference>
<dbReference type="Proteomes" id="UP001236657">
    <property type="component" value="Chromosome"/>
</dbReference>
<proteinExistence type="predicted"/>
<dbReference type="InterPro" id="IPR000182">
    <property type="entry name" value="GNAT_dom"/>
</dbReference>
<dbReference type="Gene3D" id="3.40.630.30">
    <property type="match status" value="1"/>
</dbReference>
<dbReference type="EMBL" id="CP133218">
    <property type="protein sequence ID" value="WML90254.1"/>
    <property type="molecule type" value="Genomic_DNA"/>
</dbReference>
<dbReference type="PANTHER" id="PTHR43610:SF1">
    <property type="entry name" value="N-ACETYLTRANSFERASE DOMAIN-CONTAINING PROTEIN"/>
    <property type="match status" value="1"/>
</dbReference>
<dbReference type="GO" id="GO:0016740">
    <property type="term" value="F:transferase activity"/>
    <property type="evidence" value="ECO:0007669"/>
    <property type="project" value="UniProtKB-KW"/>
</dbReference>
<organism evidence="2 3">
    <name type="scientific">Thiothrix lacustris</name>
    <dbReference type="NCBI Taxonomy" id="525917"/>
    <lineage>
        <taxon>Bacteria</taxon>
        <taxon>Pseudomonadati</taxon>
        <taxon>Pseudomonadota</taxon>
        <taxon>Gammaproteobacteria</taxon>
        <taxon>Thiotrichales</taxon>
        <taxon>Thiotrichaceae</taxon>
        <taxon>Thiothrix</taxon>
    </lineage>
</organism>
<dbReference type="EC" id="2.-.-.-" evidence="2"/>
<keyword evidence="3" id="KW-1185">Reference proteome</keyword>
<keyword evidence="2" id="KW-0808">Transferase</keyword>
<dbReference type="Pfam" id="PF13302">
    <property type="entry name" value="Acetyltransf_3"/>
    <property type="match status" value="1"/>
</dbReference>
<name>A0ABY9MNM3_9GAMM</name>